<feature type="region of interest" description="Disordered" evidence="1">
    <location>
        <begin position="1"/>
        <end position="63"/>
    </location>
</feature>
<evidence type="ECO:0000256" key="1">
    <source>
        <dbReference type="SAM" id="MobiDB-lite"/>
    </source>
</evidence>
<proteinExistence type="predicted"/>
<organism evidence="2 3">
    <name type="scientific">Chiloscyllium punctatum</name>
    <name type="common">Brownbanded bambooshark</name>
    <name type="synonym">Hemiscyllium punctatum</name>
    <dbReference type="NCBI Taxonomy" id="137246"/>
    <lineage>
        <taxon>Eukaryota</taxon>
        <taxon>Metazoa</taxon>
        <taxon>Chordata</taxon>
        <taxon>Craniata</taxon>
        <taxon>Vertebrata</taxon>
        <taxon>Chondrichthyes</taxon>
        <taxon>Elasmobranchii</taxon>
        <taxon>Galeomorphii</taxon>
        <taxon>Galeoidea</taxon>
        <taxon>Orectolobiformes</taxon>
        <taxon>Hemiscylliidae</taxon>
        <taxon>Chiloscyllium</taxon>
    </lineage>
</organism>
<accession>A0A401SUM9</accession>
<dbReference type="Proteomes" id="UP000287033">
    <property type="component" value="Unassembled WGS sequence"/>
</dbReference>
<name>A0A401SUM9_CHIPU</name>
<protein>
    <submittedName>
        <fullName evidence="2">Uncharacterized protein</fullName>
    </submittedName>
</protein>
<feature type="compositionally biased region" description="Polar residues" evidence="1">
    <location>
        <begin position="1"/>
        <end position="10"/>
    </location>
</feature>
<evidence type="ECO:0000313" key="2">
    <source>
        <dbReference type="EMBL" id="GCC34101.1"/>
    </source>
</evidence>
<keyword evidence="3" id="KW-1185">Reference proteome</keyword>
<comment type="caution">
    <text evidence="2">The sequence shown here is derived from an EMBL/GenBank/DDBJ whole genome shotgun (WGS) entry which is preliminary data.</text>
</comment>
<gene>
    <name evidence="2" type="ORF">chiPu_0012574</name>
</gene>
<dbReference type="EMBL" id="BEZZ01000568">
    <property type="protein sequence ID" value="GCC34101.1"/>
    <property type="molecule type" value="Genomic_DNA"/>
</dbReference>
<feature type="compositionally biased region" description="Basic and acidic residues" evidence="1">
    <location>
        <begin position="45"/>
        <end position="56"/>
    </location>
</feature>
<sequence>MDIQIYQSRSAPGRGRGRGGNAKPDARPIGNGPGGGAGKLVRSLRSGEGEGRERQDGLWAAGVGASRESARAYRQHDTSLTLSPHLSRIIRRGRTQNYKKETRPDFNVTDLLPVPRHLTGWCWSKAPTVFLSAAAAVAVRLSTPSPEKQRGTRGKGKGVGE</sequence>
<dbReference type="AlphaFoldDB" id="A0A401SUM9"/>
<reference evidence="2 3" key="1">
    <citation type="journal article" date="2018" name="Nat. Ecol. Evol.">
        <title>Shark genomes provide insights into elasmobranch evolution and the origin of vertebrates.</title>
        <authorList>
            <person name="Hara Y"/>
            <person name="Yamaguchi K"/>
            <person name="Onimaru K"/>
            <person name="Kadota M"/>
            <person name="Koyanagi M"/>
            <person name="Keeley SD"/>
            <person name="Tatsumi K"/>
            <person name="Tanaka K"/>
            <person name="Motone F"/>
            <person name="Kageyama Y"/>
            <person name="Nozu R"/>
            <person name="Adachi N"/>
            <person name="Nishimura O"/>
            <person name="Nakagawa R"/>
            <person name="Tanegashima C"/>
            <person name="Kiyatake I"/>
            <person name="Matsumoto R"/>
            <person name="Murakumo K"/>
            <person name="Nishida K"/>
            <person name="Terakita A"/>
            <person name="Kuratani S"/>
            <person name="Sato K"/>
            <person name="Hyodo S Kuraku.S."/>
        </authorList>
    </citation>
    <scope>NUCLEOTIDE SEQUENCE [LARGE SCALE GENOMIC DNA]</scope>
</reference>
<evidence type="ECO:0000313" key="3">
    <source>
        <dbReference type="Proteomes" id="UP000287033"/>
    </source>
</evidence>